<gene>
    <name evidence="1" type="ORF">GOP47_0003380</name>
</gene>
<name>A0A9D4VDV7_ADICA</name>
<proteinExistence type="predicted"/>
<dbReference type="AlphaFoldDB" id="A0A9D4VDV7"/>
<dbReference type="EMBL" id="JABFUD020000002">
    <property type="protein sequence ID" value="KAI5083637.1"/>
    <property type="molecule type" value="Genomic_DNA"/>
</dbReference>
<reference evidence="1" key="1">
    <citation type="submission" date="2021-01" db="EMBL/GenBank/DDBJ databases">
        <title>Adiantum capillus-veneris genome.</title>
        <authorList>
            <person name="Fang Y."/>
            <person name="Liao Q."/>
        </authorList>
    </citation>
    <scope>NUCLEOTIDE SEQUENCE</scope>
    <source>
        <strain evidence="1">H3</strain>
        <tissue evidence="1">Leaf</tissue>
    </source>
</reference>
<comment type="caution">
    <text evidence="1">The sequence shown here is derived from an EMBL/GenBank/DDBJ whole genome shotgun (WGS) entry which is preliminary data.</text>
</comment>
<evidence type="ECO:0000313" key="1">
    <source>
        <dbReference type="EMBL" id="KAI5083637.1"/>
    </source>
</evidence>
<keyword evidence="2" id="KW-1185">Reference proteome</keyword>
<sequence>MADEEIAIQIFLGSLTDDVTHHPVRGAVEPVLACGCSPSTCPPKEVDATTTTIAVATEPAVEVDPAADAAAAENLASENDAACAGAATLAAMPFVNHAADDAATAVGPTSTLSDTDAAATLPASLDATAADEVWAANDATVTDVTPAAQPADEPTAVNIATTTLKLPTAAAKKDTLAAAVTASVAIIATMAVVANLASPIQKPLGHSQPINGQNAAPAATLYSCNEAPSVLGALQEPKSATLVIPSSIQGQQYTRQLGPKLASQAEAHSFCGSPLHAHIEPPLGVCTHPTRHQPDATQPENPALIAPNFAVGRAMCASFQGSPSAHTQPLMADEVDADDTAIQAFLESLAAEELALVKSIHARPLEVATHQATSHAPKASQQLALEAAMPTFSQGCPVAAIRLRHSSPYVDAPAPTVTFVGPKYQFDPALGASFYAANSVPPLKSVAAKDDAATIEVFLAFLNTSFKAHIFGHTASASVPTMSCYDETSLNATPTNLLQATLDASSKSKLDLFDAYIVVPLSPEHHFHSLPVERLFHTDSQAAVTPLSCFPLTLTNAQALRAPGKSLLPWISINFDPGGEASHGRSLLPTNSHSTMLVLQVLTSTSTHTSQVGFFFSFRLRGRICGLQAREITHGVDVKKSFKARSMKQSELLSFAIMKSNLDPG</sequence>
<accession>A0A9D4VDV7</accession>
<evidence type="ECO:0000313" key="2">
    <source>
        <dbReference type="Proteomes" id="UP000886520"/>
    </source>
</evidence>
<dbReference type="Proteomes" id="UP000886520">
    <property type="component" value="Chromosome 3"/>
</dbReference>
<protein>
    <submittedName>
        <fullName evidence="1">Uncharacterized protein</fullName>
    </submittedName>
</protein>
<dbReference type="OrthoDB" id="2010010at2759"/>
<organism evidence="1 2">
    <name type="scientific">Adiantum capillus-veneris</name>
    <name type="common">Maidenhair fern</name>
    <dbReference type="NCBI Taxonomy" id="13818"/>
    <lineage>
        <taxon>Eukaryota</taxon>
        <taxon>Viridiplantae</taxon>
        <taxon>Streptophyta</taxon>
        <taxon>Embryophyta</taxon>
        <taxon>Tracheophyta</taxon>
        <taxon>Polypodiopsida</taxon>
        <taxon>Polypodiidae</taxon>
        <taxon>Polypodiales</taxon>
        <taxon>Pteridineae</taxon>
        <taxon>Pteridaceae</taxon>
        <taxon>Vittarioideae</taxon>
        <taxon>Adiantum</taxon>
    </lineage>
</organism>